<dbReference type="Proteomes" id="UP000182344">
    <property type="component" value="Unassembled WGS sequence"/>
</dbReference>
<dbReference type="STRING" id="1805376.AUK05_01950"/>
<dbReference type="EMBL" id="MNZO01000027">
    <property type="protein sequence ID" value="OIP87155.1"/>
    <property type="molecule type" value="Genomic_DNA"/>
</dbReference>
<gene>
    <name evidence="2" type="ORF">AUK05_01950</name>
</gene>
<protein>
    <recommendedName>
        <fullName evidence="1">LytR/CpsA/Psr regulator C-terminal domain-containing protein</fullName>
    </recommendedName>
</protein>
<dbReference type="InterPro" id="IPR027381">
    <property type="entry name" value="LytR/CpsA/Psr_C"/>
</dbReference>
<organism evidence="2 3">
    <name type="scientific">Candidatus Shapirobacteria bacterium CG2_30_35_20</name>
    <dbReference type="NCBI Taxonomy" id="1805376"/>
    <lineage>
        <taxon>Bacteria</taxon>
        <taxon>Candidatus Shapironibacteriota</taxon>
    </lineage>
</organism>
<name>A0A1J5HRU5_9BACT</name>
<dbReference type="Pfam" id="PF13399">
    <property type="entry name" value="LytR_C"/>
    <property type="match status" value="1"/>
</dbReference>
<accession>A0A1J5HRU5</accession>
<evidence type="ECO:0000259" key="1">
    <source>
        <dbReference type="Pfam" id="PF13399"/>
    </source>
</evidence>
<proteinExistence type="predicted"/>
<evidence type="ECO:0000313" key="3">
    <source>
        <dbReference type="Proteomes" id="UP000182344"/>
    </source>
</evidence>
<feature type="domain" description="LytR/CpsA/Psr regulator C-terminal" evidence="1">
    <location>
        <begin position="150"/>
        <end position="234"/>
    </location>
</feature>
<evidence type="ECO:0000313" key="2">
    <source>
        <dbReference type="EMBL" id="OIP87155.1"/>
    </source>
</evidence>
<sequence length="249" mass="28669">MVGGVFLLNKFSWQGEDFLIFSIDGEKVEMINISPERGMVNSYVIANMDLWIPNGMGWYPASRLGLIVKNDVKLAQRTAFYNFGFWPQVISFQNSWSDNRSLWSILGPIGWFRFRLSSDQWLWKNETLKINNLREIMPRDMSSSQIVGADIKINVVNATGKNGLGNMMADRLDWWGLMVTSVQTAEKEKESRLYVDFNLAKKNNTFEIINFLTKILGCKMVNREGGVELILGTDIEEMIKYSQTYVRSF</sequence>
<dbReference type="AlphaFoldDB" id="A0A1J5HRU5"/>
<comment type="caution">
    <text evidence="2">The sequence shown here is derived from an EMBL/GenBank/DDBJ whole genome shotgun (WGS) entry which is preliminary data.</text>
</comment>
<reference evidence="2 3" key="1">
    <citation type="journal article" date="2016" name="Environ. Microbiol.">
        <title>Genomic resolution of a cold subsurface aquifer community provides metabolic insights for novel microbes adapted to high CO concentrations.</title>
        <authorList>
            <person name="Probst A.J."/>
            <person name="Castelle C.J."/>
            <person name="Singh A."/>
            <person name="Brown C.T."/>
            <person name="Anantharaman K."/>
            <person name="Sharon I."/>
            <person name="Hug L.A."/>
            <person name="Burstein D."/>
            <person name="Emerson J.B."/>
            <person name="Thomas B.C."/>
            <person name="Banfield J.F."/>
        </authorList>
    </citation>
    <scope>NUCLEOTIDE SEQUENCE [LARGE SCALE GENOMIC DNA]</scope>
    <source>
        <strain evidence="2">CG2_30_35_20</strain>
    </source>
</reference>